<dbReference type="EMBL" id="JACMSC010000006">
    <property type="protein sequence ID" value="KAG6517700.1"/>
    <property type="molecule type" value="Genomic_DNA"/>
</dbReference>
<evidence type="ECO:0000313" key="3">
    <source>
        <dbReference type="EMBL" id="KAG6517700.1"/>
    </source>
</evidence>
<proteinExistence type="predicted"/>
<accession>A0A8J5LGW5</accession>
<feature type="compositionally biased region" description="Low complexity" evidence="2">
    <location>
        <begin position="8"/>
        <end position="20"/>
    </location>
</feature>
<sequence length="179" mass="20316">MEESLKPAGDGAKTATTAAGQRDDEDVATAKEAALTERRRSLFEPLECTGSNGRRTPAELLLPPPDFEAASYPKGWLVGKKRKLVNVDVVESMRRVAVQEMNRKDKEIDGLNEQLEEDARCLEHLQVQLLDERSKRSDAERQNAMLRDQISMLMTMLEENQAEEIEEEEQQQRHTLGDH</sequence>
<dbReference type="GO" id="GO:0009909">
    <property type="term" value="P:regulation of flower development"/>
    <property type="evidence" value="ECO:0007669"/>
    <property type="project" value="InterPro"/>
</dbReference>
<dbReference type="AlphaFoldDB" id="A0A8J5LGW5"/>
<keyword evidence="1" id="KW-0175">Coiled coil</keyword>
<feature type="coiled-coil region" evidence="1">
    <location>
        <begin position="94"/>
        <end position="173"/>
    </location>
</feature>
<evidence type="ECO:0000313" key="4">
    <source>
        <dbReference type="Proteomes" id="UP000734854"/>
    </source>
</evidence>
<comment type="caution">
    <text evidence="3">The sequence shown here is derived from an EMBL/GenBank/DDBJ whole genome shotgun (WGS) entry which is preliminary data.</text>
</comment>
<dbReference type="PANTHER" id="PTHR37205">
    <property type="entry name" value="F23A5.30 PROTEIN"/>
    <property type="match status" value="1"/>
</dbReference>
<reference evidence="3 4" key="1">
    <citation type="submission" date="2020-08" db="EMBL/GenBank/DDBJ databases">
        <title>Plant Genome Project.</title>
        <authorList>
            <person name="Zhang R.-G."/>
        </authorList>
    </citation>
    <scope>NUCLEOTIDE SEQUENCE [LARGE SCALE GENOMIC DNA]</scope>
    <source>
        <tissue evidence="3">Rhizome</tissue>
    </source>
</reference>
<evidence type="ECO:0000256" key="2">
    <source>
        <dbReference type="SAM" id="MobiDB-lite"/>
    </source>
</evidence>
<dbReference type="Proteomes" id="UP000734854">
    <property type="component" value="Unassembled WGS sequence"/>
</dbReference>
<dbReference type="InterPro" id="IPR038864">
    <property type="entry name" value="HDR1"/>
</dbReference>
<gene>
    <name evidence="3" type="ORF">ZIOFF_021097</name>
</gene>
<organism evidence="3 4">
    <name type="scientific">Zingiber officinale</name>
    <name type="common">Ginger</name>
    <name type="synonym">Amomum zingiber</name>
    <dbReference type="NCBI Taxonomy" id="94328"/>
    <lineage>
        <taxon>Eukaryota</taxon>
        <taxon>Viridiplantae</taxon>
        <taxon>Streptophyta</taxon>
        <taxon>Embryophyta</taxon>
        <taxon>Tracheophyta</taxon>
        <taxon>Spermatophyta</taxon>
        <taxon>Magnoliopsida</taxon>
        <taxon>Liliopsida</taxon>
        <taxon>Zingiberales</taxon>
        <taxon>Zingiberaceae</taxon>
        <taxon>Zingiber</taxon>
    </lineage>
</organism>
<name>A0A8J5LGW5_ZINOF</name>
<dbReference type="PANTHER" id="PTHR37205:SF1">
    <property type="entry name" value="F23A5.30 PROTEIN"/>
    <property type="match status" value="1"/>
</dbReference>
<protein>
    <recommendedName>
        <fullName evidence="5">Protein HEADING DATE REPRESSOR 1</fullName>
    </recommendedName>
</protein>
<evidence type="ECO:0008006" key="5">
    <source>
        <dbReference type="Google" id="ProtNLM"/>
    </source>
</evidence>
<keyword evidence="4" id="KW-1185">Reference proteome</keyword>
<evidence type="ECO:0000256" key="1">
    <source>
        <dbReference type="SAM" id="Coils"/>
    </source>
</evidence>
<feature type="region of interest" description="Disordered" evidence="2">
    <location>
        <begin position="1"/>
        <end position="36"/>
    </location>
</feature>